<dbReference type="GO" id="GO:0000156">
    <property type="term" value="F:phosphorelay response regulator activity"/>
    <property type="evidence" value="ECO:0007669"/>
    <property type="project" value="TreeGrafter"/>
</dbReference>
<dbReference type="FunFam" id="1.10.10.10:FF:000005">
    <property type="entry name" value="Two-component system response regulator"/>
    <property type="match status" value="1"/>
</dbReference>
<comment type="function">
    <text evidence="7">May play the central regulatory role in sporulation. It may be an element of the effector pathway responsible for the activation of sporulation genes in response to nutritional stress. Spo0A may act in concert with spo0H (a sigma factor) to control the expression of some genes that are critical to the sporulation process.</text>
</comment>
<dbReference type="SMART" id="SM00862">
    <property type="entry name" value="Trans_reg_C"/>
    <property type="match status" value="1"/>
</dbReference>
<sequence length="223" mass="25895">MKILFVEDQKELRDILEKRLKKEYSVDACGDGETALDFLSVYSYDLVLLDIMLPKMDGMSVLKWMRRRNISTPVLLLTAKSDIKDRVRGLDSGADDYLVKPFSYEELLARIRVLVRRNSSQLTSVLKVGDLEIDTVSKTVTRQGNPITLTSKEFRLLEYMMHYPGILLSRDQLSQRAWDSTFEGGSNIVDVYIRYLRKKIDDGYEHKMIRTIRGQGYRLEEPE</sequence>
<dbReference type="GO" id="GO:0005829">
    <property type="term" value="C:cytosol"/>
    <property type="evidence" value="ECO:0007669"/>
    <property type="project" value="TreeGrafter"/>
</dbReference>
<reference evidence="12" key="2">
    <citation type="journal article" date="2021" name="PeerJ">
        <title>Extensive microbial diversity within the chicken gut microbiome revealed by metagenomics and culture.</title>
        <authorList>
            <person name="Gilroy R."/>
            <person name="Ravi A."/>
            <person name="Getino M."/>
            <person name="Pursley I."/>
            <person name="Horton D.L."/>
            <person name="Alikhan N.F."/>
            <person name="Baker D."/>
            <person name="Gharbi K."/>
            <person name="Hall N."/>
            <person name="Watson M."/>
            <person name="Adriaenssens E.M."/>
            <person name="Foster-Nyarko E."/>
            <person name="Jarju S."/>
            <person name="Secka A."/>
            <person name="Antonio M."/>
            <person name="Oren A."/>
            <person name="Chaudhuri R.R."/>
            <person name="La Ragione R."/>
            <person name="Hildebrand F."/>
            <person name="Pallen M.J."/>
        </authorList>
    </citation>
    <scope>NUCLEOTIDE SEQUENCE</scope>
    <source>
        <strain evidence="12">ChiSjej4B22-8148</strain>
    </source>
</reference>
<evidence type="ECO:0000256" key="3">
    <source>
        <dbReference type="ARBA" id="ARBA00023012"/>
    </source>
</evidence>
<keyword evidence="4" id="KW-0805">Transcription regulation</keyword>
<dbReference type="PROSITE" id="PS50110">
    <property type="entry name" value="RESPONSE_REGULATORY"/>
    <property type="match status" value="1"/>
</dbReference>
<dbReference type="Pfam" id="PF00486">
    <property type="entry name" value="Trans_reg_C"/>
    <property type="match status" value="1"/>
</dbReference>
<gene>
    <name evidence="12" type="ORF">IAB31_12910</name>
</gene>
<name>A0A9D1AEJ9_9FIRM</name>
<protein>
    <recommendedName>
        <fullName evidence="1">Stage 0 sporulation protein A homolog</fullName>
    </recommendedName>
</protein>
<keyword evidence="3" id="KW-0902">Two-component regulatory system</keyword>
<evidence type="ECO:0000256" key="4">
    <source>
        <dbReference type="ARBA" id="ARBA00023015"/>
    </source>
</evidence>
<dbReference type="InterPro" id="IPR011006">
    <property type="entry name" value="CheY-like_superfamily"/>
</dbReference>
<organism evidence="12 13">
    <name type="scientific">Candidatus Choladousia intestinavium</name>
    <dbReference type="NCBI Taxonomy" id="2840727"/>
    <lineage>
        <taxon>Bacteria</taxon>
        <taxon>Bacillati</taxon>
        <taxon>Bacillota</taxon>
        <taxon>Clostridia</taxon>
        <taxon>Lachnospirales</taxon>
        <taxon>Lachnospiraceae</taxon>
        <taxon>Lachnospiraceae incertae sedis</taxon>
        <taxon>Candidatus Choladousia</taxon>
    </lineage>
</organism>
<dbReference type="InterPro" id="IPR001789">
    <property type="entry name" value="Sig_transdc_resp-reg_receiver"/>
</dbReference>
<dbReference type="SUPFAM" id="SSF52172">
    <property type="entry name" value="CheY-like"/>
    <property type="match status" value="1"/>
</dbReference>
<evidence type="ECO:0000256" key="9">
    <source>
        <dbReference type="PROSITE-ProRule" id="PRU01091"/>
    </source>
</evidence>
<dbReference type="Gene3D" id="6.10.250.690">
    <property type="match status" value="1"/>
</dbReference>
<dbReference type="FunFam" id="3.40.50.2300:FF:000002">
    <property type="entry name" value="DNA-binding response regulator PhoP"/>
    <property type="match status" value="1"/>
</dbReference>
<proteinExistence type="predicted"/>
<dbReference type="PANTHER" id="PTHR48111:SF22">
    <property type="entry name" value="REGULATOR OF RPOS"/>
    <property type="match status" value="1"/>
</dbReference>
<feature type="domain" description="OmpR/PhoB-type" evidence="11">
    <location>
        <begin position="123"/>
        <end position="221"/>
    </location>
</feature>
<dbReference type="Gene3D" id="3.40.50.2300">
    <property type="match status" value="1"/>
</dbReference>
<dbReference type="GO" id="GO:0000976">
    <property type="term" value="F:transcription cis-regulatory region binding"/>
    <property type="evidence" value="ECO:0007669"/>
    <property type="project" value="TreeGrafter"/>
</dbReference>
<feature type="DNA-binding region" description="OmpR/PhoB-type" evidence="9">
    <location>
        <begin position="123"/>
        <end position="221"/>
    </location>
</feature>
<evidence type="ECO:0000256" key="5">
    <source>
        <dbReference type="ARBA" id="ARBA00023125"/>
    </source>
</evidence>
<dbReference type="AlphaFoldDB" id="A0A9D1AEJ9"/>
<comment type="caution">
    <text evidence="12">The sequence shown here is derived from an EMBL/GenBank/DDBJ whole genome shotgun (WGS) entry which is preliminary data.</text>
</comment>
<dbReference type="PANTHER" id="PTHR48111">
    <property type="entry name" value="REGULATOR OF RPOS"/>
    <property type="match status" value="1"/>
</dbReference>
<evidence type="ECO:0000259" key="11">
    <source>
        <dbReference type="PROSITE" id="PS51755"/>
    </source>
</evidence>
<accession>A0A9D1AEJ9</accession>
<reference evidence="12" key="1">
    <citation type="submission" date="2020-10" db="EMBL/GenBank/DDBJ databases">
        <authorList>
            <person name="Gilroy R."/>
        </authorList>
    </citation>
    <scope>NUCLEOTIDE SEQUENCE</scope>
    <source>
        <strain evidence="12">ChiSjej4B22-8148</strain>
    </source>
</reference>
<evidence type="ECO:0000256" key="6">
    <source>
        <dbReference type="ARBA" id="ARBA00023163"/>
    </source>
</evidence>
<evidence type="ECO:0000256" key="1">
    <source>
        <dbReference type="ARBA" id="ARBA00018672"/>
    </source>
</evidence>
<evidence type="ECO:0000256" key="7">
    <source>
        <dbReference type="ARBA" id="ARBA00024867"/>
    </source>
</evidence>
<dbReference type="Gene3D" id="1.10.10.10">
    <property type="entry name" value="Winged helix-like DNA-binding domain superfamily/Winged helix DNA-binding domain"/>
    <property type="match status" value="1"/>
</dbReference>
<dbReference type="InterPro" id="IPR001867">
    <property type="entry name" value="OmpR/PhoB-type_DNA-bd"/>
</dbReference>
<dbReference type="Pfam" id="PF00072">
    <property type="entry name" value="Response_reg"/>
    <property type="match status" value="1"/>
</dbReference>
<evidence type="ECO:0000313" key="12">
    <source>
        <dbReference type="EMBL" id="HIR14807.1"/>
    </source>
</evidence>
<evidence type="ECO:0000313" key="13">
    <source>
        <dbReference type="Proteomes" id="UP000886757"/>
    </source>
</evidence>
<dbReference type="GO" id="GO:0032993">
    <property type="term" value="C:protein-DNA complex"/>
    <property type="evidence" value="ECO:0007669"/>
    <property type="project" value="TreeGrafter"/>
</dbReference>
<dbReference type="Proteomes" id="UP000886757">
    <property type="component" value="Unassembled WGS sequence"/>
</dbReference>
<keyword evidence="2 8" id="KW-0597">Phosphoprotein</keyword>
<dbReference type="CDD" id="cd00383">
    <property type="entry name" value="trans_reg_C"/>
    <property type="match status" value="1"/>
</dbReference>
<evidence type="ECO:0000256" key="8">
    <source>
        <dbReference type="PROSITE-ProRule" id="PRU00169"/>
    </source>
</evidence>
<dbReference type="InterPro" id="IPR039420">
    <property type="entry name" value="WalR-like"/>
</dbReference>
<dbReference type="SMART" id="SM00448">
    <property type="entry name" value="REC"/>
    <property type="match status" value="1"/>
</dbReference>
<feature type="domain" description="Response regulatory" evidence="10">
    <location>
        <begin position="2"/>
        <end position="115"/>
    </location>
</feature>
<dbReference type="GO" id="GO:0006355">
    <property type="term" value="P:regulation of DNA-templated transcription"/>
    <property type="evidence" value="ECO:0007669"/>
    <property type="project" value="InterPro"/>
</dbReference>
<evidence type="ECO:0000256" key="2">
    <source>
        <dbReference type="ARBA" id="ARBA00022553"/>
    </source>
</evidence>
<feature type="modified residue" description="4-aspartylphosphate" evidence="8">
    <location>
        <position position="50"/>
    </location>
</feature>
<evidence type="ECO:0000259" key="10">
    <source>
        <dbReference type="PROSITE" id="PS50110"/>
    </source>
</evidence>
<dbReference type="InterPro" id="IPR036388">
    <property type="entry name" value="WH-like_DNA-bd_sf"/>
</dbReference>
<keyword evidence="6" id="KW-0804">Transcription</keyword>
<dbReference type="EMBL" id="DVGK01000150">
    <property type="protein sequence ID" value="HIR14807.1"/>
    <property type="molecule type" value="Genomic_DNA"/>
</dbReference>
<dbReference type="PROSITE" id="PS51755">
    <property type="entry name" value="OMPR_PHOB"/>
    <property type="match status" value="1"/>
</dbReference>
<keyword evidence="5 9" id="KW-0238">DNA-binding</keyword>